<reference evidence="5" key="1">
    <citation type="journal article" date="2019" name="Int. J. Syst. Evol. Microbiol.">
        <title>The Global Catalogue of Microorganisms (GCM) 10K type strain sequencing project: providing services to taxonomists for standard genome sequencing and annotation.</title>
        <authorList>
            <consortium name="The Broad Institute Genomics Platform"/>
            <consortium name="The Broad Institute Genome Sequencing Center for Infectious Disease"/>
            <person name="Wu L."/>
            <person name="Ma J."/>
        </authorList>
    </citation>
    <scope>NUCLEOTIDE SEQUENCE [LARGE SCALE GENOMIC DNA]</scope>
    <source>
        <strain evidence="5">CECT 7698</strain>
    </source>
</reference>
<feature type="region of interest" description="Disordered" evidence="1">
    <location>
        <begin position="287"/>
        <end position="307"/>
    </location>
</feature>
<evidence type="ECO:0000259" key="3">
    <source>
        <dbReference type="Pfam" id="PF02470"/>
    </source>
</evidence>
<evidence type="ECO:0000313" key="5">
    <source>
        <dbReference type="Proteomes" id="UP001595579"/>
    </source>
</evidence>
<comment type="caution">
    <text evidence="4">The sequence shown here is derived from an EMBL/GenBank/DDBJ whole genome shotgun (WGS) entry which is preliminary data.</text>
</comment>
<organism evidence="4 5">
    <name type="scientific">Litchfieldella rifensis</name>
    <dbReference type="NCBI Taxonomy" id="762643"/>
    <lineage>
        <taxon>Bacteria</taxon>
        <taxon>Pseudomonadati</taxon>
        <taxon>Pseudomonadota</taxon>
        <taxon>Gammaproteobacteria</taxon>
        <taxon>Oceanospirillales</taxon>
        <taxon>Halomonadaceae</taxon>
        <taxon>Litchfieldella</taxon>
    </lineage>
</organism>
<proteinExistence type="predicted"/>
<dbReference type="RefSeq" id="WP_386771863.1">
    <property type="nucleotide sequence ID" value="NZ_JBHRUG010000009.1"/>
</dbReference>
<keyword evidence="2" id="KW-0812">Transmembrane</keyword>
<keyword evidence="2" id="KW-1133">Transmembrane helix</keyword>
<keyword evidence="5" id="KW-1185">Reference proteome</keyword>
<evidence type="ECO:0000313" key="4">
    <source>
        <dbReference type="EMBL" id="MFC3282789.1"/>
    </source>
</evidence>
<dbReference type="Pfam" id="PF02470">
    <property type="entry name" value="MlaD"/>
    <property type="match status" value="1"/>
</dbReference>
<gene>
    <name evidence="4" type="ORF">ACFOEV_04105</name>
</gene>
<evidence type="ECO:0000256" key="1">
    <source>
        <dbReference type="SAM" id="MobiDB-lite"/>
    </source>
</evidence>
<dbReference type="Proteomes" id="UP001595579">
    <property type="component" value="Unassembled WGS sequence"/>
</dbReference>
<keyword evidence="2" id="KW-0472">Membrane</keyword>
<feature type="domain" description="Mce/MlaD" evidence="3">
    <location>
        <begin position="39"/>
        <end position="116"/>
    </location>
</feature>
<dbReference type="InterPro" id="IPR003399">
    <property type="entry name" value="Mce/MlaD"/>
</dbReference>
<evidence type="ECO:0000256" key="2">
    <source>
        <dbReference type="SAM" id="Phobius"/>
    </source>
</evidence>
<feature type="transmembrane region" description="Helical" evidence="2">
    <location>
        <begin position="7"/>
        <end position="28"/>
    </location>
</feature>
<sequence>MQTRVNYSLVGVFVVGLGGLLVLVAVWLGGDLEQSDYLPYRVHVVGESVGGLSERATVTYRGVEVGFVERVALSEDLERVELTLRISPNHPLREGTTATLRTRGLTGTTSVELSGGTGKVLPHDEERPPLLEYQHSRLAQLDQALGEVLDRVDVIAERVVVISTRIEDMLDDENRDSVNRLLASVSESAERVERLLDDENIDNLSATLANLEALTARLERLTGNATGEIESLGRQGRDILRQIQQLLSSLSADASETLDRTERETRQSLSQLDQLVEQLEELAREFEQDPRQLLFGPEQHPPGPGER</sequence>
<dbReference type="PANTHER" id="PTHR36698:SF2">
    <property type="entry name" value="MCE_MLAD DOMAIN-CONTAINING PROTEIN"/>
    <property type="match status" value="1"/>
</dbReference>
<dbReference type="EMBL" id="JBHRUG010000009">
    <property type="protein sequence ID" value="MFC3282789.1"/>
    <property type="molecule type" value="Genomic_DNA"/>
</dbReference>
<name>A0ABV7LJW6_9GAMM</name>
<protein>
    <submittedName>
        <fullName evidence="4">MlaD family protein</fullName>
    </submittedName>
</protein>
<accession>A0ABV7LJW6</accession>
<dbReference type="PANTHER" id="PTHR36698">
    <property type="entry name" value="BLL5892 PROTEIN"/>
    <property type="match status" value="1"/>
</dbReference>